<protein>
    <submittedName>
        <fullName evidence="1">Uncharacterized protein</fullName>
    </submittedName>
</protein>
<evidence type="ECO:0000313" key="2">
    <source>
        <dbReference type="Proteomes" id="UP001163798"/>
    </source>
</evidence>
<comment type="caution">
    <text evidence="1">The sequence shown here is derived from an EMBL/GenBank/DDBJ whole genome shotgun (WGS) entry which is preliminary data.</text>
</comment>
<evidence type="ECO:0000313" key="1">
    <source>
        <dbReference type="EMBL" id="KAJ3791160.1"/>
    </source>
</evidence>
<dbReference type="AlphaFoldDB" id="A0AA38U8H6"/>
<dbReference type="EMBL" id="MU793244">
    <property type="protein sequence ID" value="KAJ3791160.1"/>
    <property type="molecule type" value="Genomic_DNA"/>
</dbReference>
<reference evidence="1" key="1">
    <citation type="submission" date="2022-08" db="EMBL/GenBank/DDBJ databases">
        <authorList>
            <consortium name="DOE Joint Genome Institute"/>
            <person name="Min B."/>
            <person name="Riley R."/>
            <person name="Sierra-Patev S."/>
            <person name="Naranjo-Ortiz M."/>
            <person name="Looney B."/>
            <person name="Konkel Z."/>
            <person name="Slot J.C."/>
            <person name="Sakamoto Y."/>
            <person name="Steenwyk J.L."/>
            <person name="Rokas A."/>
            <person name="Carro J."/>
            <person name="Camarero S."/>
            <person name="Ferreira P."/>
            <person name="Molpeceres G."/>
            <person name="Ruiz-Duenas F.J."/>
            <person name="Serrano A."/>
            <person name="Henrissat B."/>
            <person name="Drula E."/>
            <person name="Hughes K.W."/>
            <person name="Mata J.L."/>
            <person name="Ishikawa N.K."/>
            <person name="Vargas-Isla R."/>
            <person name="Ushijima S."/>
            <person name="Smith C.A."/>
            <person name="Ahrendt S."/>
            <person name="Andreopoulos W."/>
            <person name="He G."/>
            <person name="Labutti K."/>
            <person name="Lipzen A."/>
            <person name="Ng V."/>
            <person name="Sandor L."/>
            <person name="Barry K."/>
            <person name="Martinez A.T."/>
            <person name="Xiao Y."/>
            <person name="Gibbons J.G."/>
            <person name="Terashima K."/>
            <person name="Hibbett D.S."/>
            <person name="Grigoriev I.V."/>
        </authorList>
    </citation>
    <scope>NUCLEOTIDE SEQUENCE</scope>
    <source>
        <strain evidence="1">TFB10291</strain>
    </source>
</reference>
<accession>A0AA38U8H6</accession>
<name>A0AA38U8H6_9AGAR</name>
<proteinExistence type="predicted"/>
<keyword evidence="2" id="KW-1185">Reference proteome</keyword>
<dbReference type="Proteomes" id="UP001163798">
    <property type="component" value="Unassembled WGS sequence"/>
</dbReference>
<gene>
    <name evidence="1" type="ORF">GGU10DRAFT_338049</name>
</gene>
<organism evidence="1 2">
    <name type="scientific">Lentinula aff. detonsa</name>
    <dbReference type="NCBI Taxonomy" id="2804958"/>
    <lineage>
        <taxon>Eukaryota</taxon>
        <taxon>Fungi</taxon>
        <taxon>Dikarya</taxon>
        <taxon>Basidiomycota</taxon>
        <taxon>Agaricomycotina</taxon>
        <taxon>Agaricomycetes</taxon>
        <taxon>Agaricomycetidae</taxon>
        <taxon>Agaricales</taxon>
        <taxon>Marasmiineae</taxon>
        <taxon>Omphalotaceae</taxon>
        <taxon>Lentinula</taxon>
    </lineage>
</organism>
<sequence length="84" mass="9488">MMFSLPSFALFGTSLGIDIATDVFILSFSVVVLFRSCYVHLSSYIVHPTLLACYHILLHHYNLIILLYCRPPLVFVMSCGHLPV</sequence>